<protein>
    <submittedName>
        <fullName evidence="2">Uncharacterized protein</fullName>
    </submittedName>
</protein>
<gene>
    <name evidence="2" type="ORF">JF922_09500</name>
</gene>
<accession>A0A934K3Q6</accession>
<evidence type="ECO:0000256" key="1">
    <source>
        <dbReference type="SAM" id="MobiDB-lite"/>
    </source>
</evidence>
<feature type="compositionally biased region" description="Polar residues" evidence="1">
    <location>
        <begin position="45"/>
        <end position="54"/>
    </location>
</feature>
<name>A0A934K3Q6_9BACT</name>
<keyword evidence="3" id="KW-1185">Reference proteome</keyword>
<feature type="compositionally biased region" description="Basic and acidic residues" evidence="1">
    <location>
        <begin position="19"/>
        <end position="31"/>
    </location>
</feature>
<organism evidence="2 3">
    <name type="scientific">Candidatus Nephthysia bennettiae</name>
    <dbReference type="NCBI Taxonomy" id="3127016"/>
    <lineage>
        <taxon>Bacteria</taxon>
        <taxon>Bacillati</taxon>
        <taxon>Candidatus Dormiibacterota</taxon>
        <taxon>Candidatus Dormibacteria</taxon>
        <taxon>Candidatus Dormibacterales</taxon>
        <taxon>Candidatus Dormibacteraceae</taxon>
        <taxon>Candidatus Nephthysia</taxon>
    </lineage>
</organism>
<dbReference type="RefSeq" id="WP_338201197.1">
    <property type="nucleotide sequence ID" value="NZ_JAEKNR010000104.1"/>
</dbReference>
<evidence type="ECO:0000313" key="2">
    <source>
        <dbReference type="EMBL" id="MBJ7598304.1"/>
    </source>
</evidence>
<dbReference type="AlphaFoldDB" id="A0A934K3Q6"/>
<reference evidence="2" key="1">
    <citation type="submission" date="2020-10" db="EMBL/GenBank/DDBJ databases">
        <title>Ca. Dormibacterota MAGs.</title>
        <authorList>
            <person name="Montgomery K."/>
        </authorList>
    </citation>
    <scope>NUCLEOTIDE SEQUENCE [LARGE SCALE GENOMIC DNA]</scope>
    <source>
        <strain evidence="2">SC8812_S17_10</strain>
    </source>
</reference>
<comment type="caution">
    <text evidence="2">The sequence shown here is derived from an EMBL/GenBank/DDBJ whole genome shotgun (WGS) entry which is preliminary data.</text>
</comment>
<evidence type="ECO:0000313" key="3">
    <source>
        <dbReference type="Proteomes" id="UP000612893"/>
    </source>
</evidence>
<dbReference type="EMBL" id="JAEKNR010000104">
    <property type="protein sequence ID" value="MBJ7598304.1"/>
    <property type="molecule type" value="Genomic_DNA"/>
</dbReference>
<dbReference type="Proteomes" id="UP000612893">
    <property type="component" value="Unassembled WGS sequence"/>
</dbReference>
<sequence>MREEDRTRQGEGAPAEQRSSPREEPIVDDQHQGASRESQGLAASEPQTGSSAGSVHQGGMDVAEAETSLIEAQEANEYRSRWNDIQGGFVDEPRETLAKADQLVAEVIQQLTRTFADERSRFEEQWTRGADVSTEDLRLAFRRYRSFFNGLLP</sequence>
<feature type="region of interest" description="Disordered" evidence="1">
    <location>
        <begin position="1"/>
        <end position="77"/>
    </location>
</feature>
<proteinExistence type="predicted"/>